<dbReference type="PANTHER" id="PTHR42776">
    <property type="entry name" value="SERINE PEPTIDASE S9 FAMILY MEMBER"/>
    <property type="match status" value="1"/>
</dbReference>
<dbReference type="GO" id="GO:0005737">
    <property type="term" value="C:cytoplasm"/>
    <property type="evidence" value="ECO:0007669"/>
    <property type="project" value="UniProtKB-SubCell"/>
</dbReference>
<dbReference type="Proteomes" id="UP000799118">
    <property type="component" value="Unassembled WGS sequence"/>
</dbReference>
<name>A0A6A4HRU7_9AGAR</name>
<evidence type="ECO:0000256" key="3">
    <source>
        <dbReference type="ARBA" id="ARBA00010040"/>
    </source>
</evidence>
<comment type="catalytic activity">
    <reaction evidence="1">
        <text>Cleavage of an N-acetyl or N-formyl amino acid from the N-terminus of a polypeptide.</text>
        <dbReference type="EC" id="3.4.19.1"/>
    </reaction>
</comment>
<sequence>MSMDNYDELTAIPVPTLAFLHETAVEVQCSVRDHARNVKRTLSKSISLDTGASTPSVEVIGIISTAYSPSGNLKATLRETDDKKRFVEIWNNDIIVACKDVTDEHGIFYADDFFSSLCFSPSEKSILYVAEKKKPTEKNSVEKFRYTQRIWRRPCGKIQPSALSAIFGPTDDNKIFATGYETAPGERLLGIKACYNHPMGIWELDIERRGPEWPTVRVRKLTPPHLSCRSPRIITSNGKTTLLWISESTGGAHASTASLHSLDIALRGEFPGLYLGPTLHRNPHVHFGKDDYIVVQTCWGSRGTIVPISLHNGAITELTPVGDKILLSWTDILAVAGNKVVCSRSSFTGPSELVLGEFDGAGSVSWKVIHKPVVSERLQTCLDSLTVKVVPIPERFPTETILVQHRSALREQKILPCITIPHGGPHGAETIALSASTVCLALEGYTISLPNYTGSTGFGEKHVRALIGQCGTLDVGDCIESVRYLVKTGVAVEGPGKLFLSGGSHGGFLLGHLIGQYPNVFTAAVLRNPVISAGEVSTSDIQDWYFAEFGLDYPLPSLPLGYTGLSSATTKASPSPPQIITPEVYSKLFHASPIAHVQTVTAAVLLLIGDSDQRVAPTQGIGYYHALKALKADCSDDVEMLVFGGEGHPLDGLEASKVVWLRTAEWFKYRAIY</sequence>
<evidence type="ECO:0000313" key="12">
    <source>
        <dbReference type="Proteomes" id="UP000799118"/>
    </source>
</evidence>
<gene>
    <name evidence="11" type="ORF">BT96DRAFT_1017949</name>
</gene>
<dbReference type="Gene3D" id="3.40.50.1820">
    <property type="entry name" value="alpha/beta hydrolase"/>
    <property type="match status" value="1"/>
</dbReference>
<dbReference type="InterPro" id="IPR045550">
    <property type="entry name" value="AARE_N"/>
</dbReference>
<dbReference type="Pfam" id="PF00326">
    <property type="entry name" value="Peptidase_S9"/>
    <property type="match status" value="1"/>
</dbReference>
<dbReference type="GO" id="GO:0004252">
    <property type="term" value="F:serine-type endopeptidase activity"/>
    <property type="evidence" value="ECO:0007669"/>
    <property type="project" value="TreeGrafter"/>
</dbReference>
<dbReference type="Pfam" id="PF19283">
    <property type="entry name" value="APEH_N"/>
    <property type="match status" value="2"/>
</dbReference>
<keyword evidence="12" id="KW-1185">Reference proteome</keyword>
<evidence type="ECO:0000313" key="11">
    <source>
        <dbReference type="EMBL" id="KAE9401852.1"/>
    </source>
</evidence>
<dbReference type="PANTHER" id="PTHR42776:SF4">
    <property type="entry name" value="ACYLAMINO-ACID-RELEASING ENZYME"/>
    <property type="match status" value="1"/>
</dbReference>
<dbReference type="GO" id="GO:0006508">
    <property type="term" value="P:proteolysis"/>
    <property type="evidence" value="ECO:0007669"/>
    <property type="project" value="InterPro"/>
</dbReference>
<dbReference type="SUPFAM" id="SSF53474">
    <property type="entry name" value="alpha/beta-Hydrolases"/>
    <property type="match status" value="1"/>
</dbReference>
<dbReference type="EC" id="3.4.19.1" evidence="5"/>
<proteinExistence type="inferred from homology"/>
<evidence type="ECO:0000256" key="7">
    <source>
        <dbReference type="ARBA" id="ARBA00022801"/>
    </source>
</evidence>
<evidence type="ECO:0000256" key="4">
    <source>
        <dbReference type="ARBA" id="ARBA00011881"/>
    </source>
</evidence>
<evidence type="ECO:0000256" key="2">
    <source>
        <dbReference type="ARBA" id="ARBA00004496"/>
    </source>
</evidence>
<keyword evidence="6" id="KW-0963">Cytoplasm</keyword>
<reference evidence="11" key="1">
    <citation type="journal article" date="2019" name="Environ. Microbiol.">
        <title>Fungal ecological strategies reflected in gene transcription - a case study of two litter decomposers.</title>
        <authorList>
            <person name="Barbi F."/>
            <person name="Kohler A."/>
            <person name="Barry K."/>
            <person name="Baskaran P."/>
            <person name="Daum C."/>
            <person name="Fauchery L."/>
            <person name="Ihrmark K."/>
            <person name="Kuo A."/>
            <person name="LaButti K."/>
            <person name="Lipzen A."/>
            <person name="Morin E."/>
            <person name="Grigoriev I.V."/>
            <person name="Henrissat B."/>
            <person name="Lindahl B."/>
            <person name="Martin F."/>
        </authorList>
    </citation>
    <scope>NUCLEOTIDE SEQUENCE</scope>
    <source>
        <strain evidence="11">JB14</strain>
    </source>
</reference>
<dbReference type="InterPro" id="IPR029058">
    <property type="entry name" value="AB_hydrolase_fold"/>
</dbReference>
<dbReference type="InterPro" id="IPR001375">
    <property type="entry name" value="Peptidase_S9_cat"/>
</dbReference>
<keyword evidence="7" id="KW-0378">Hydrolase</keyword>
<comment type="similarity">
    <text evidence="3">Belongs to the peptidase S9C family.</text>
</comment>
<protein>
    <recommendedName>
        <fullName evidence="5">acylaminoacyl-peptidase</fullName>
        <ecNumber evidence="5">3.4.19.1</ecNumber>
    </recommendedName>
    <alternativeName>
        <fullName evidence="8">Dipeptidyl-peptidase V</fullName>
    </alternativeName>
</protein>
<dbReference type="AlphaFoldDB" id="A0A6A4HRU7"/>
<organism evidence="11 12">
    <name type="scientific">Gymnopus androsaceus JB14</name>
    <dbReference type="NCBI Taxonomy" id="1447944"/>
    <lineage>
        <taxon>Eukaryota</taxon>
        <taxon>Fungi</taxon>
        <taxon>Dikarya</taxon>
        <taxon>Basidiomycota</taxon>
        <taxon>Agaricomycotina</taxon>
        <taxon>Agaricomycetes</taxon>
        <taxon>Agaricomycetidae</taxon>
        <taxon>Agaricales</taxon>
        <taxon>Marasmiineae</taxon>
        <taxon>Omphalotaceae</taxon>
        <taxon>Gymnopus</taxon>
    </lineage>
</organism>
<evidence type="ECO:0000256" key="6">
    <source>
        <dbReference type="ARBA" id="ARBA00022490"/>
    </source>
</evidence>
<comment type="subunit">
    <text evidence="4">Homotetramer.</text>
</comment>
<comment type="subcellular location">
    <subcellularLocation>
        <location evidence="2">Cytoplasm</location>
    </subcellularLocation>
</comment>
<feature type="domain" description="Acylamino-acid-releasing enzyme N-terminal" evidence="10">
    <location>
        <begin position="268"/>
        <end position="363"/>
    </location>
</feature>
<evidence type="ECO:0000259" key="10">
    <source>
        <dbReference type="Pfam" id="PF19283"/>
    </source>
</evidence>
<feature type="domain" description="Acylamino-acid-releasing enzyme N-terminal" evidence="10">
    <location>
        <begin position="54"/>
        <end position="138"/>
    </location>
</feature>
<dbReference type="OrthoDB" id="43744at2759"/>
<evidence type="ECO:0000256" key="1">
    <source>
        <dbReference type="ARBA" id="ARBA00000721"/>
    </source>
</evidence>
<dbReference type="SUPFAM" id="SSF82171">
    <property type="entry name" value="DPP6 N-terminal domain-like"/>
    <property type="match status" value="1"/>
</dbReference>
<accession>A0A6A4HRU7</accession>
<feature type="domain" description="Peptidase S9 prolyl oligopeptidase catalytic" evidence="9">
    <location>
        <begin position="434"/>
        <end position="668"/>
    </location>
</feature>
<evidence type="ECO:0000256" key="5">
    <source>
        <dbReference type="ARBA" id="ARBA00012917"/>
    </source>
</evidence>
<evidence type="ECO:0000259" key="9">
    <source>
        <dbReference type="Pfam" id="PF00326"/>
    </source>
</evidence>
<dbReference type="EMBL" id="ML769441">
    <property type="protein sequence ID" value="KAE9401852.1"/>
    <property type="molecule type" value="Genomic_DNA"/>
</dbReference>
<dbReference type="GO" id="GO:0008242">
    <property type="term" value="F:omega peptidase activity"/>
    <property type="evidence" value="ECO:0007669"/>
    <property type="project" value="UniProtKB-EC"/>
</dbReference>
<evidence type="ECO:0000256" key="8">
    <source>
        <dbReference type="ARBA" id="ARBA00032829"/>
    </source>
</evidence>